<dbReference type="Proteomes" id="UP000214596">
    <property type="component" value="Unassembled WGS sequence"/>
</dbReference>
<name>A0A227JCQ7_VIBPH</name>
<gene>
    <name evidence="2" type="ORF">CA163_10480</name>
</gene>
<comment type="caution">
    <text evidence="2">The sequence shown here is derived from an EMBL/GenBank/DDBJ whole genome shotgun (WGS) entry which is preliminary data.</text>
</comment>
<evidence type="ECO:0000313" key="3">
    <source>
        <dbReference type="Proteomes" id="UP000214596"/>
    </source>
</evidence>
<protein>
    <recommendedName>
        <fullName evidence="4">DUF11 domain-containing protein</fullName>
    </recommendedName>
</protein>
<evidence type="ECO:0008006" key="4">
    <source>
        <dbReference type="Google" id="ProtNLM"/>
    </source>
</evidence>
<organism evidence="2 3">
    <name type="scientific">Vibrio parahaemolyticus</name>
    <dbReference type="NCBI Taxonomy" id="670"/>
    <lineage>
        <taxon>Bacteria</taxon>
        <taxon>Pseudomonadati</taxon>
        <taxon>Pseudomonadota</taxon>
        <taxon>Gammaproteobacteria</taxon>
        <taxon>Vibrionales</taxon>
        <taxon>Vibrionaceae</taxon>
        <taxon>Vibrio</taxon>
    </lineage>
</organism>
<evidence type="ECO:0000256" key="1">
    <source>
        <dbReference type="SAM" id="SignalP"/>
    </source>
</evidence>
<reference evidence="2 3" key="1">
    <citation type="journal article" date="2017" name="Appl. Environ. Microbiol.">
        <title>Parallel evolution of two clades of a major Atlantic endemic Vibrio parahaemolyticus pathogen lineage by independent acquisition of related pathogenicity islands.</title>
        <authorList>
            <person name="Xu F."/>
            <person name="Gonzalez-Escalona N."/>
            <person name="Drees K.P."/>
            <person name="Sebra R.P."/>
            <person name="Cooper V.S."/>
            <person name="Jones S.H."/>
            <person name="Whistler C.A."/>
        </authorList>
    </citation>
    <scope>NUCLEOTIDE SEQUENCE [LARGE SCALE GENOMIC DNA]</scope>
    <source>
        <strain evidence="2 3">MAVP-3</strain>
    </source>
</reference>
<sequence length="216" mass="22716">MESTVSMVQRCFTLLLVALFTSANALAAGEVEISFSPASGSHYENGEEISYSVEVKNTTADTIADVSVINAVWDVMSGDQKAFQSVSISDTHSLGSIAGSYASSNANLEVTGATLLPFGRVTYHVSATVSHESAENIVLGGAQVKAMISGAENTFVDTTSVTFEPAEYKYTLDAAVTPAEYQVANVLTYTLTAKNTGLFAVKGLDITQPFLSLTGE</sequence>
<accession>A0A227JCQ7</accession>
<dbReference type="EMBL" id="NIXT01000497">
    <property type="protein sequence ID" value="OXE32869.1"/>
    <property type="molecule type" value="Genomic_DNA"/>
</dbReference>
<keyword evidence="1" id="KW-0732">Signal</keyword>
<proteinExistence type="predicted"/>
<feature type="signal peptide" evidence="1">
    <location>
        <begin position="1"/>
        <end position="27"/>
    </location>
</feature>
<feature type="non-terminal residue" evidence="2">
    <location>
        <position position="216"/>
    </location>
</feature>
<feature type="chain" id="PRO_5012059144" description="DUF11 domain-containing protein" evidence="1">
    <location>
        <begin position="28"/>
        <end position="216"/>
    </location>
</feature>
<dbReference type="AlphaFoldDB" id="A0A227JCQ7"/>
<evidence type="ECO:0000313" key="2">
    <source>
        <dbReference type="EMBL" id="OXE32869.1"/>
    </source>
</evidence>